<comment type="caution">
    <text evidence="1">The sequence shown here is derived from an EMBL/GenBank/DDBJ whole genome shotgun (WGS) entry which is preliminary data.</text>
</comment>
<protein>
    <submittedName>
        <fullName evidence="1">2763_t:CDS:1</fullName>
    </submittedName>
</protein>
<evidence type="ECO:0000313" key="2">
    <source>
        <dbReference type="Proteomes" id="UP000789396"/>
    </source>
</evidence>
<proteinExistence type="predicted"/>
<organism evidence="1 2">
    <name type="scientific">Racocetra fulgida</name>
    <dbReference type="NCBI Taxonomy" id="60492"/>
    <lineage>
        <taxon>Eukaryota</taxon>
        <taxon>Fungi</taxon>
        <taxon>Fungi incertae sedis</taxon>
        <taxon>Mucoromycota</taxon>
        <taxon>Glomeromycotina</taxon>
        <taxon>Glomeromycetes</taxon>
        <taxon>Diversisporales</taxon>
        <taxon>Gigasporaceae</taxon>
        <taxon>Racocetra</taxon>
    </lineage>
</organism>
<dbReference type="OrthoDB" id="2440505at2759"/>
<feature type="non-terminal residue" evidence="1">
    <location>
        <position position="57"/>
    </location>
</feature>
<name>A0A9N9E8G8_9GLOM</name>
<accession>A0A9N9E8G8</accession>
<reference evidence="1" key="1">
    <citation type="submission" date="2021-06" db="EMBL/GenBank/DDBJ databases">
        <authorList>
            <person name="Kallberg Y."/>
            <person name="Tangrot J."/>
            <person name="Rosling A."/>
        </authorList>
    </citation>
    <scope>NUCLEOTIDE SEQUENCE</scope>
    <source>
        <strain evidence="1">IN212</strain>
    </source>
</reference>
<dbReference type="EMBL" id="CAJVPZ010015739">
    <property type="protein sequence ID" value="CAG8668456.1"/>
    <property type="molecule type" value="Genomic_DNA"/>
</dbReference>
<evidence type="ECO:0000313" key="1">
    <source>
        <dbReference type="EMBL" id="CAG8668456.1"/>
    </source>
</evidence>
<keyword evidence="2" id="KW-1185">Reference proteome</keyword>
<gene>
    <name evidence="1" type="ORF">RFULGI_LOCUS9126</name>
</gene>
<sequence length="57" mass="6345">MIIVVDNDFRNLIVAVALLEDETEATFARILNELKVACEITLTVIYLDLDPALILAI</sequence>
<dbReference type="AlphaFoldDB" id="A0A9N9E8G8"/>
<dbReference type="Proteomes" id="UP000789396">
    <property type="component" value="Unassembled WGS sequence"/>
</dbReference>